<dbReference type="InterPro" id="IPR001128">
    <property type="entry name" value="Cyt_P450"/>
</dbReference>
<dbReference type="GO" id="GO:0004497">
    <property type="term" value="F:monooxygenase activity"/>
    <property type="evidence" value="ECO:0007669"/>
    <property type="project" value="UniProtKB-KW"/>
</dbReference>
<evidence type="ECO:0000256" key="1">
    <source>
        <dbReference type="ARBA" id="ARBA00001971"/>
    </source>
</evidence>
<comment type="similarity">
    <text evidence="2 3">Belongs to the cytochrome P450 family.</text>
</comment>
<comment type="caution">
    <text evidence="5">The sequence shown here is derived from an EMBL/GenBank/DDBJ whole genome shotgun (WGS) entry which is preliminary data.</text>
</comment>
<dbReference type="Gene3D" id="1.10.630.10">
    <property type="entry name" value="Cytochrome P450"/>
    <property type="match status" value="1"/>
</dbReference>
<comment type="cofactor">
    <cofactor evidence="1">
        <name>heme</name>
        <dbReference type="ChEBI" id="CHEBI:30413"/>
    </cofactor>
</comment>
<dbReference type="GO" id="GO:0016705">
    <property type="term" value="F:oxidoreductase activity, acting on paired donors, with incorporation or reduction of molecular oxygen"/>
    <property type="evidence" value="ECO:0007669"/>
    <property type="project" value="InterPro"/>
</dbReference>
<evidence type="ECO:0000313" key="6">
    <source>
        <dbReference type="Proteomes" id="UP000218944"/>
    </source>
</evidence>
<dbReference type="EMBL" id="NSJV01000349">
    <property type="protein sequence ID" value="PAU47609.1"/>
    <property type="molecule type" value="Genomic_DNA"/>
</dbReference>
<keyword evidence="3" id="KW-0408">Iron</keyword>
<evidence type="ECO:0000256" key="2">
    <source>
        <dbReference type="ARBA" id="ARBA00010617"/>
    </source>
</evidence>
<evidence type="ECO:0008006" key="7">
    <source>
        <dbReference type="Google" id="ProtNLM"/>
    </source>
</evidence>
<dbReference type="AlphaFoldDB" id="A0A2A2D8B7"/>
<evidence type="ECO:0000313" key="5">
    <source>
        <dbReference type="EMBL" id="PAU47609.1"/>
    </source>
</evidence>
<accession>A0A2A2D8B7</accession>
<dbReference type="Pfam" id="PF00067">
    <property type="entry name" value="p450"/>
    <property type="match status" value="1"/>
</dbReference>
<keyword evidence="3" id="KW-0479">Metal-binding</keyword>
<dbReference type="Proteomes" id="UP000218944">
    <property type="component" value="Unassembled WGS sequence"/>
</dbReference>
<dbReference type="InterPro" id="IPR002397">
    <property type="entry name" value="Cyt_P450_B"/>
</dbReference>
<dbReference type="PROSITE" id="PS00086">
    <property type="entry name" value="CYTOCHROME_P450"/>
    <property type="match status" value="1"/>
</dbReference>
<gene>
    <name evidence="5" type="ORF">CK936_17750</name>
</gene>
<dbReference type="InterPro" id="IPR050121">
    <property type="entry name" value="Cytochrome_P450_monoxygenase"/>
</dbReference>
<protein>
    <recommendedName>
        <fullName evidence="7">Cytochrome P450</fullName>
    </recommendedName>
</protein>
<keyword evidence="3" id="KW-0503">Monooxygenase</keyword>
<name>A0A2A2D8B7_9ACTN</name>
<evidence type="ECO:0000256" key="4">
    <source>
        <dbReference type="SAM" id="MobiDB-lite"/>
    </source>
</evidence>
<dbReference type="InterPro" id="IPR036396">
    <property type="entry name" value="Cyt_P450_sf"/>
</dbReference>
<sequence length="578" mass="64789">MPPTRPSHTPRRGGRRCWSASPRWARTPAVRCAPGTESQTNRERSRRRPAGRWCRRRAGRCDRPDRRTDMDENGVCPVTAATGTGGGARVKDLPTAPMNIKAGTEFFQIVLQRAGDISDRWIEKGEVFRFPFPRVPWPLSIAVHAYADGWTAEAVSVNSARLARELYTRRLAALDQEDGKKSLSFVLGAQSPFLLRGPEHAQVRRAMASDLTPQAVERYRKTSVAVVDRMIDALPLGEEVLMHDFYSRVTQEIILRVVLGLDDGAELEEFKKLLYAVGSHITPSVKRLPGYMASAAFTMTALSGKALGDRTDTALRAVSPRAWWMKRHADRLLYRRIRELRAKPNDSMASRIIAFAETQSPAWTDRRIRDTLSSLLMAGHDTSVNAYSWATDYLLHDARARELLVTEARQGVSDRYMRAVNLEALRLRPPVWGLVPVADHDFELGGYRIRKGSVVFVAASAVNCDPAVYEDPYRFKPERFLDVEPDAPYGFITFGAGRHRCPGTAFYDTESRLVLHRVFGRLEMEPVLPQVGTTAMSFAMLNRPAERTPVIVRARVPADGVPWYRPVRGEAVAGRPTG</sequence>
<organism evidence="5 6">
    <name type="scientific">Streptomyces albireticuli</name>
    <dbReference type="NCBI Taxonomy" id="1940"/>
    <lineage>
        <taxon>Bacteria</taxon>
        <taxon>Bacillati</taxon>
        <taxon>Actinomycetota</taxon>
        <taxon>Actinomycetes</taxon>
        <taxon>Kitasatosporales</taxon>
        <taxon>Streptomycetaceae</taxon>
        <taxon>Streptomyces</taxon>
    </lineage>
</organism>
<dbReference type="PRINTS" id="PR00359">
    <property type="entry name" value="BP450"/>
</dbReference>
<dbReference type="SUPFAM" id="SSF48264">
    <property type="entry name" value="Cytochrome P450"/>
    <property type="match status" value="1"/>
</dbReference>
<feature type="region of interest" description="Disordered" evidence="4">
    <location>
        <begin position="1"/>
        <end position="51"/>
    </location>
</feature>
<keyword evidence="3" id="KW-0560">Oxidoreductase</keyword>
<dbReference type="GO" id="GO:0020037">
    <property type="term" value="F:heme binding"/>
    <property type="evidence" value="ECO:0007669"/>
    <property type="project" value="InterPro"/>
</dbReference>
<proteinExistence type="inferred from homology"/>
<dbReference type="PANTHER" id="PTHR24305">
    <property type="entry name" value="CYTOCHROME P450"/>
    <property type="match status" value="1"/>
</dbReference>
<evidence type="ECO:0000256" key="3">
    <source>
        <dbReference type="RuleBase" id="RU000461"/>
    </source>
</evidence>
<dbReference type="GO" id="GO:0005506">
    <property type="term" value="F:iron ion binding"/>
    <property type="evidence" value="ECO:0007669"/>
    <property type="project" value="InterPro"/>
</dbReference>
<dbReference type="InterPro" id="IPR017972">
    <property type="entry name" value="Cyt_P450_CS"/>
</dbReference>
<reference evidence="5 6" key="1">
    <citation type="submission" date="2017-08" db="EMBL/GenBank/DDBJ databases">
        <title>Genome sequence of Streptomyces albireticuli NRRL B-1670.</title>
        <authorList>
            <person name="Graham D.E."/>
            <person name="Mahan K.M."/>
            <person name="Klingeman D.M."/>
            <person name="Hettich R.L."/>
            <person name="Parry R.J."/>
            <person name="Spain J.C."/>
        </authorList>
    </citation>
    <scope>NUCLEOTIDE SEQUENCE [LARGE SCALE GENOMIC DNA]</scope>
    <source>
        <strain evidence="5 6">NRRL B-1670</strain>
    </source>
</reference>
<keyword evidence="6" id="KW-1185">Reference proteome</keyword>
<dbReference type="PANTHER" id="PTHR24305:SF166">
    <property type="entry name" value="CYTOCHROME P450 12A4, MITOCHONDRIAL-RELATED"/>
    <property type="match status" value="1"/>
</dbReference>
<keyword evidence="3" id="KW-0349">Heme</keyword>